<sequence>MKSLLKLSLITLLVIGFSSCSSDDDSNNNEGNAKLAIRLTDAPGDYDAVFIDVQEVVIKYNGGQDDVTLGINAGIYDLLELTAGVNVLLFNDEVPAGNISQIRLVLGDQNTIVVDGQTLPLDTPSAQQSGLKIQVNETLEPGILYEFMLDFDVDKSIVAQGNGGYSLKPVIRATTAAESGAISGTIIPPGIITMITAENGTTQISTYANPAGEFLVSGVPDGTYTITIQADIALGIPPVVIDNVIVVQGEITNMGQIDLEP</sequence>
<evidence type="ECO:0000313" key="4">
    <source>
        <dbReference type="Proteomes" id="UP000077552"/>
    </source>
</evidence>
<keyword evidence="4" id="KW-1185">Reference proteome</keyword>
<dbReference type="PROSITE" id="PS51257">
    <property type="entry name" value="PROKAR_LIPOPROTEIN"/>
    <property type="match status" value="1"/>
</dbReference>
<dbReference type="EMBL" id="LXIE01000045">
    <property type="protein sequence ID" value="OAD90501.1"/>
    <property type="molecule type" value="Genomic_DNA"/>
</dbReference>
<dbReference type="OrthoDB" id="2111471at2"/>
<accession>A0A1A9LCL4</accession>
<feature type="signal peptide" evidence="1">
    <location>
        <begin position="1"/>
        <end position="22"/>
    </location>
</feature>
<feature type="domain" description="DUF4382" evidence="2">
    <location>
        <begin position="33"/>
        <end position="169"/>
    </location>
</feature>
<dbReference type="AlphaFoldDB" id="A0A1A9LCL4"/>
<organism evidence="3 4">
    <name type="scientific">Aequorivita soesokkakensis</name>
    <dbReference type="NCBI Taxonomy" id="1385699"/>
    <lineage>
        <taxon>Bacteria</taxon>
        <taxon>Pseudomonadati</taxon>
        <taxon>Bacteroidota</taxon>
        <taxon>Flavobacteriia</taxon>
        <taxon>Flavobacteriales</taxon>
        <taxon>Flavobacteriaceae</taxon>
        <taxon>Aequorivita</taxon>
    </lineage>
</organism>
<dbReference type="InterPro" id="IPR025491">
    <property type="entry name" value="DUF4382"/>
</dbReference>
<dbReference type="InterPro" id="IPR013784">
    <property type="entry name" value="Carb-bd-like_fold"/>
</dbReference>
<dbReference type="STRING" id="1385699.A7A78_06200"/>
<comment type="caution">
    <text evidence="3">The sequence shown here is derived from an EMBL/GenBank/DDBJ whole genome shotgun (WGS) entry which is preliminary data.</text>
</comment>
<reference evidence="3 4" key="1">
    <citation type="submission" date="2016-05" db="EMBL/GenBank/DDBJ databases">
        <title>Genome sequencing of Vitellibacter soesokkakensis RSSK-12.</title>
        <authorList>
            <person name="Thevarajoo S."/>
            <person name="Selvaratnam C."/>
            <person name="Goh K.M."/>
            <person name="Chan K.-G."/>
            <person name="Chong C.S."/>
        </authorList>
    </citation>
    <scope>NUCLEOTIDE SEQUENCE [LARGE SCALE GENOMIC DNA]</scope>
    <source>
        <strain evidence="3 4">RSSK-12</strain>
    </source>
</reference>
<feature type="chain" id="PRO_5008392064" evidence="1">
    <location>
        <begin position="23"/>
        <end position="261"/>
    </location>
</feature>
<dbReference type="GO" id="GO:0030246">
    <property type="term" value="F:carbohydrate binding"/>
    <property type="evidence" value="ECO:0007669"/>
    <property type="project" value="InterPro"/>
</dbReference>
<dbReference type="RefSeq" id="WP_068762817.1">
    <property type="nucleotide sequence ID" value="NZ_LXIE01000045.1"/>
</dbReference>
<proteinExistence type="predicted"/>
<keyword evidence="1" id="KW-0732">Signal</keyword>
<dbReference type="Proteomes" id="UP000077552">
    <property type="component" value="Unassembled WGS sequence"/>
</dbReference>
<gene>
    <name evidence="3" type="ORF">A7A78_06200</name>
</gene>
<evidence type="ECO:0000259" key="2">
    <source>
        <dbReference type="Pfam" id="PF14321"/>
    </source>
</evidence>
<dbReference type="SUPFAM" id="SSF49452">
    <property type="entry name" value="Starch-binding domain-like"/>
    <property type="match status" value="1"/>
</dbReference>
<dbReference type="Pfam" id="PF14321">
    <property type="entry name" value="DUF4382"/>
    <property type="match status" value="1"/>
</dbReference>
<protein>
    <submittedName>
        <fullName evidence="3">Carbohydrate-binding protein</fullName>
    </submittedName>
</protein>
<evidence type="ECO:0000256" key="1">
    <source>
        <dbReference type="SAM" id="SignalP"/>
    </source>
</evidence>
<name>A0A1A9LCL4_9FLAO</name>
<evidence type="ECO:0000313" key="3">
    <source>
        <dbReference type="EMBL" id="OAD90501.1"/>
    </source>
</evidence>
<dbReference type="Gene3D" id="2.60.40.1120">
    <property type="entry name" value="Carboxypeptidase-like, regulatory domain"/>
    <property type="match status" value="1"/>
</dbReference>